<dbReference type="Gene3D" id="3.20.20.370">
    <property type="entry name" value="Glycoside hydrolase/deacetylase"/>
    <property type="match status" value="1"/>
</dbReference>
<dbReference type="RefSeq" id="WP_185792201.1">
    <property type="nucleotide sequence ID" value="NZ_VFOZ01000001.1"/>
</dbReference>
<dbReference type="EMBL" id="VFOZ01000001">
    <property type="protein sequence ID" value="TQL97294.1"/>
    <property type="molecule type" value="Genomic_DNA"/>
</dbReference>
<dbReference type="PANTHER" id="PTHR30292">
    <property type="entry name" value="UNCHARACTERIZED PROTEIN YBGL-RELATED"/>
    <property type="match status" value="1"/>
</dbReference>
<dbReference type="GO" id="GO:0005975">
    <property type="term" value="P:carbohydrate metabolic process"/>
    <property type="evidence" value="ECO:0007669"/>
    <property type="project" value="InterPro"/>
</dbReference>
<evidence type="ECO:0000313" key="2">
    <source>
        <dbReference type="Proteomes" id="UP000316096"/>
    </source>
</evidence>
<protein>
    <submittedName>
        <fullName evidence="1">UPF0271 protein</fullName>
    </submittedName>
</protein>
<accession>A0A543CJL0</accession>
<dbReference type="Proteomes" id="UP000316096">
    <property type="component" value="Unassembled WGS sequence"/>
</dbReference>
<dbReference type="AlphaFoldDB" id="A0A543CJL0"/>
<dbReference type="CDD" id="cd10787">
    <property type="entry name" value="LamB_YcsF_like"/>
    <property type="match status" value="1"/>
</dbReference>
<sequence length="252" mass="27575">MTWKININTDVGDGYGQWRLGVDEEILSLVPTVNIACGFHAGDPRIMHRVTARAVELGVDVGAHVSLPDLRGFGRRPMEIDPGDLRDDVLYQVGSLDAFVRAEGGAMRHVKPHGALYTMCGKRVDYAQALLEAVAKYDDELIVITGPGWPQRLAADYGLTVVGEGYIDLDYRPDGYPEAEETRRPRDPEDVALRALRIVKEHTAKALDGSAIEVVTPTLCLHGDRSVIRHVRERLAEEDVDVVGLSSALAAA</sequence>
<gene>
    <name evidence="1" type="ORF">FB559_2873</name>
</gene>
<name>A0A543CJL0_9ACTN</name>
<dbReference type="NCBIfam" id="NF003814">
    <property type="entry name" value="PRK05406.1-3"/>
    <property type="match status" value="1"/>
</dbReference>
<dbReference type="SUPFAM" id="SSF88713">
    <property type="entry name" value="Glycoside hydrolase/deacetylase"/>
    <property type="match status" value="1"/>
</dbReference>
<dbReference type="PANTHER" id="PTHR30292:SF0">
    <property type="entry name" value="5-OXOPROLINASE SUBUNIT A"/>
    <property type="match status" value="1"/>
</dbReference>
<proteinExistence type="predicted"/>
<reference evidence="1 2" key="1">
    <citation type="submission" date="2019-06" db="EMBL/GenBank/DDBJ databases">
        <title>Sequencing the genomes of 1000 actinobacteria strains.</title>
        <authorList>
            <person name="Klenk H.-P."/>
        </authorList>
    </citation>
    <scope>NUCLEOTIDE SEQUENCE [LARGE SCALE GENOMIC DNA]</scope>
    <source>
        <strain evidence="1 2">DSM 102200</strain>
    </source>
</reference>
<dbReference type="InterPro" id="IPR011330">
    <property type="entry name" value="Glyco_hydro/deAcase_b/a-brl"/>
</dbReference>
<comment type="caution">
    <text evidence="1">The sequence shown here is derived from an EMBL/GenBank/DDBJ whole genome shotgun (WGS) entry which is preliminary data.</text>
</comment>
<evidence type="ECO:0000313" key="1">
    <source>
        <dbReference type="EMBL" id="TQL97294.1"/>
    </source>
</evidence>
<dbReference type="InterPro" id="IPR005501">
    <property type="entry name" value="LamB/YcsF/PxpA-like"/>
</dbReference>
<keyword evidence="2" id="KW-1185">Reference proteome</keyword>
<organism evidence="1 2">
    <name type="scientific">Actinoallomurus bryophytorum</name>
    <dbReference type="NCBI Taxonomy" id="1490222"/>
    <lineage>
        <taxon>Bacteria</taxon>
        <taxon>Bacillati</taxon>
        <taxon>Actinomycetota</taxon>
        <taxon>Actinomycetes</taxon>
        <taxon>Streptosporangiales</taxon>
        <taxon>Thermomonosporaceae</taxon>
        <taxon>Actinoallomurus</taxon>
    </lineage>
</organism>
<dbReference type="Pfam" id="PF03746">
    <property type="entry name" value="LamB_YcsF"/>
    <property type="match status" value="1"/>
</dbReference>